<name>A0A8S2MTU9_9BILA</name>
<dbReference type="Proteomes" id="UP000681720">
    <property type="component" value="Unassembled WGS sequence"/>
</dbReference>
<evidence type="ECO:0000256" key="1">
    <source>
        <dbReference type="SAM" id="Coils"/>
    </source>
</evidence>
<evidence type="ECO:0000313" key="2">
    <source>
        <dbReference type="EMBL" id="CAF3974792.1"/>
    </source>
</evidence>
<protein>
    <submittedName>
        <fullName evidence="2">Uncharacterized protein</fullName>
    </submittedName>
</protein>
<proteinExistence type="predicted"/>
<organism evidence="2 3">
    <name type="scientific">Rotaria magnacalcarata</name>
    <dbReference type="NCBI Taxonomy" id="392030"/>
    <lineage>
        <taxon>Eukaryota</taxon>
        <taxon>Metazoa</taxon>
        <taxon>Spiralia</taxon>
        <taxon>Gnathifera</taxon>
        <taxon>Rotifera</taxon>
        <taxon>Eurotatoria</taxon>
        <taxon>Bdelloidea</taxon>
        <taxon>Philodinida</taxon>
        <taxon>Philodinidae</taxon>
        <taxon>Rotaria</taxon>
    </lineage>
</organism>
<dbReference type="AlphaFoldDB" id="A0A8S2MTU9"/>
<dbReference type="SUPFAM" id="SSF46966">
    <property type="entry name" value="Spectrin repeat"/>
    <property type="match status" value="2"/>
</dbReference>
<feature type="coiled-coil region" evidence="1">
    <location>
        <begin position="63"/>
        <end position="121"/>
    </location>
</feature>
<feature type="coiled-coil region" evidence="1">
    <location>
        <begin position="740"/>
        <end position="767"/>
    </location>
</feature>
<dbReference type="Gene3D" id="1.20.58.60">
    <property type="match status" value="2"/>
</dbReference>
<keyword evidence="1" id="KW-0175">Coiled coil</keyword>
<feature type="coiled-coil region" evidence="1">
    <location>
        <begin position="935"/>
        <end position="965"/>
    </location>
</feature>
<feature type="non-terminal residue" evidence="2">
    <location>
        <position position="1"/>
    </location>
</feature>
<gene>
    <name evidence="2" type="ORF">GIL414_LOCUS10348</name>
</gene>
<comment type="caution">
    <text evidence="2">The sequence shown here is derived from an EMBL/GenBank/DDBJ whole genome shotgun (WGS) entry which is preliminary data.</text>
</comment>
<feature type="coiled-coil region" evidence="1">
    <location>
        <begin position="516"/>
        <end position="543"/>
    </location>
</feature>
<sequence>MKYRIIVLLGQCNSQLERAQQAVNFNQQWQSLLAIIHTSFGTYQEQLMEIRQEQKLLIHLDAIQNIQQSRLQCEQNMKQLETLATSGFTHSTKKESIRTQIRSLKIQLNELNELFSTIQQDLRTRSQACELVQTCIDEINQFLDSLEIHSNDNEILSLTWIQYLRNQLDQFDVKSKRLRTVDSFLSHCTTELMRSFEFMTNRFQVTRKELETFINENEIFFTRQQELDVFLVELDRHLNYLTTSYETFESIHRDNRRELDIKLDKHQQLFYSIKEFDKQIAHVRSKIYEAGLRSSLEESVQKRLQHLEQDSSLLQEKAMQTFTYITTIKFECEQLVADIKQMNDWLKLTDQQLNKYLIINLSTAEEKNDAAKRMLEKLDDFAIQEAHREQMKQRSDGLCKTLDDAPLQASLDDLDQTFSALKQQIQHRYETLNRAAHHHADYDLRLNSLFETLSTLQTTFHHIRQQEIHADILHQLRHFKTERDDFEEGLRRISYNNEQILSETSIEGSEHLKLKLKQLQTKWRTLNNDIQSFEEKLARQDEEQRLVLNEQTTIEQTLNNIQQQLQTFDQQFLNDYTTSDLVRQRLQHMTNTLSSVEKFHLHLLSPSSSTDTTVIERAQHLSSFHEQLKTSTQKKLNELNHIERYSNEIISCQQTLQNLVDACSIRLQTFHGEKSRNEIYIKRIITAFEDHRNRLNDLVVKAKDLKKHLHEECLSKELVKMLMDKIDQMIVDAERCSINLIQTVNECQHLQELIEEQRESIQHIQQSLIMIEQTIDGFMLKHSIEEKILQKEELKHLQEDCLECGSRLVQINVRLVDNHIDDGQMVMITSETKRKCDELVQNIELLIQDIEPKQNRLQTITNEANDLNDLQLATNGKRLINQFDRLRRDLSAHLDESERRYEILLKFTNDCSVLQQSLQTIQNQLSPISDTYGDKEILEDKMKKLMDVKNNYRELTSSLQDIEQMTSQVLTLVGQNGKQSIRREWERVQVKSHQINTTILKIEQQLQNCITDWLTFLKESEQLSYELTDLESSLKMMNIRVQNDGQTPVEILRNMKSDLDLIESKLNSLNRFATDLSQRTQETDLLEHLQQLQAFIQRLKLLLKDLLRKATDGQTKYSLYSQQMHTYNQLLDECELHLNKIIDDVD</sequence>
<dbReference type="EMBL" id="CAJOBJ010003698">
    <property type="protein sequence ID" value="CAF3974792.1"/>
    <property type="molecule type" value="Genomic_DNA"/>
</dbReference>
<reference evidence="2" key="1">
    <citation type="submission" date="2021-02" db="EMBL/GenBank/DDBJ databases">
        <authorList>
            <person name="Nowell W R."/>
        </authorList>
    </citation>
    <scope>NUCLEOTIDE SEQUENCE</scope>
</reference>
<evidence type="ECO:0000313" key="3">
    <source>
        <dbReference type="Proteomes" id="UP000681720"/>
    </source>
</evidence>
<accession>A0A8S2MTU9</accession>